<dbReference type="Proteomes" id="UP000467840">
    <property type="component" value="Chromosome 10"/>
</dbReference>
<feature type="compositionally biased region" description="Low complexity" evidence="2">
    <location>
        <begin position="170"/>
        <end position="180"/>
    </location>
</feature>
<dbReference type="GO" id="GO:0003729">
    <property type="term" value="F:mRNA binding"/>
    <property type="evidence" value="ECO:0007669"/>
    <property type="project" value="UniProtKB-UniRule"/>
</dbReference>
<dbReference type="InterPro" id="IPR007275">
    <property type="entry name" value="YTH_domain"/>
</dbReference>
<keyword evidence="1" id="KW-0694">RNA-binding</keyword>
<comment type="caution">
    <text evidence="4">The sequence shown here is derived from an EMBL/GenBank/DDBJ whole genome shotgun (WGS) entry which is preliminary data.</text>
</comment>
<evidence type="ECO:0000259" key="3">
    <source>
        <dbReference type="PROSITE" id="PS50882"/>
    </source>
</evidence>
<reference evidence="4 5" key="1">
    <citation type="journal article" date="2020" name="Mol. Plant">
        <title>The Chromosome-Based Rubber Tree Genome Provides New Insights into Spurge Genome Evolution and Rubber Biosynthesis.</title>
        <authorList>
            <person name="Liu J."/>
            <person name="Shi C."/>
            <person name="Shi C.C."/>
            <person name="Li W."/>
            <person name="Zhang Q.J."/>
            <person name="Zhang Y."/>
            <person name="Li K."/>
            <person name="Lu H.F."/>
            <person name="Shi C."/>
            <person name="Zhu S.T."/>
            <person name="Xiao Z.Y."/>
            <person name="Nan H."/>
            <person name="Yue Y."/>
            <person name="Zhu X.G."/>
            <person name="Wu Y."/>
            <person name="Hong X.N."/>
            <person name="Fan G.Y."/>
            <person name="Tong Y."/>
            <person name="Zhang D."/>
            <person name="Mao C.L."/>
            <person name="Liu Y.L."/>
            <person name="Hao S.J."/>
            <person name="Liu W.Q."/>
            <person name="Lv M.Q."/>
            <person name="Zhang H.B."/>
            <person name="Liu Y."/>
            <person name="Hu-Tang G.R."/>
            <person name="Wang J.P."/>
            <person name="Wang J.H."/>
            <person name="Sun Y.H."/>
            <person name="Ni S.B."/>
            <person name="Chen W.B."/>
            <person name="Zhang X.C."/>
            <person name="Jiao Y.N."/>
            <person name="Eichler E.E."/>
            <person name="Li G.H."/>
            <person name="Liu X."/>
            <person name="Gao L.Z."/>
        </authorList>
    </citation>
    <scope>NUCLEOTIDE SEQUENCE [LARGE SCALE GENOMIC DNA]</scope>
    <source>
        <strain evidence="5">cv. GT1</strain>
        <tissue evidence="4">Leaf</tissue>
    </source>
</reference>
<dbReference type="InterPro" id="IPR045168">
    <property type="entry name" value="YTH_prot"/>
</dbReference>
<keyword evidence="5" id="KW-1185">Reference proteome</keyword>
<dbReference type="GO" id="GO:0005737">
    <property type="term" value="C:cytoplasm"/>
    <property type="evidence" value="ECO:0007669"/>
    <property type="project" value="TreeGrafter"/>
</dbReference>
<feature type="region of interest" description="Disordered" evidence="2">
    <location>
        <begin position="1"/>
        <end position="57"/>
    </location>
</feature>
<accession>A0A6A6N639</accession>
<gene>
    <name evidence="4" type="ORF">GH714_022070</name>
</gene>
<evidence type="ECO:0000313" key="4">
    <source>
        <dbReference type="EMBL" id="KAF2320016.1"/>
    </source>
</evidence>
<proteinExistence type="inferred from homology"/>
<dbReference type="Gene3D" id="3.10.590.10">
    <property type="entry name" value="ph1033 like domains"/>
    <property type="match status" value="1"/>
</dbReference>
<feature type="domain" description="YTH" evidence="3">
    <location>
        <begin position="169"/>
        <end position="314"/>
    </location>
</feature>
<dbReference type="GO" id="GO:1990247">
    <property type="term" value="F:N6-methyladenosine-containing RNA reader activity"/>
    <property type="evidence" value="ECO:0007669"/>
    <property type="project" value="UniProtKB-UniRule"/>
</dbReference>
<name>A0A6A6N639_HEVBR</name>
<dbReference type="PANTHER" id="PTHR12357:SF95">
    <property type="entry name" value="YTH DOMAIN-CONTAINING FAMILY PROTEIN"/>
    <property type="match status" value="1"/>
</dbReference>
<dbReference type="PANTHER" id="PTHR12357">
    <property type="entry name" value="YTH YT521-B HOMOLOGY DOMAIN-CONTAINING"/>
    <property type="match status" value="1"/>
</dbReference>
<evidence type="ECO:0000256" key="1">
    <source>
        <dbReference type="RuleBase" id="RU369095"/>
    </source>
</evidence>
<evidence type="ECO:0000256" key="2">
    <source>
        <dbReference type="SAM" id="MobiDB-lite"/>
    </source>
</evidence>
<protein>
    <recommendedName>
        <fullName evidence="1">YTH domain-containing family protein</fullName>
    </recommendedName>
</protein>
<comment type="similarity">
    <text evidence="1">Belongs to the YTHDF family.</text>
</comment>
<comment type="function">
    <text evidence="1">Specifically recognizes and binds N6-methyladenosine (m6A)-containing RNAs, and regulates mRNA stability. M6A is a modification present at internal sites of mRNAs and some non-coding RNAs and plays a role in mRNA stability and processing.</text>
</comment>
<dbReference type="PROSITE" id="PS50882">
    <property type="entry name" value="YTH"/>
    <property type="match status" value="1"/>
</dbReference>
<organism evidence="4 5">
    <name type="scientific">Hevea brasiliensis</name>
    <name type="common">Para rubber tree</name>
    <name type="synonym">Siphonia brasiliensis</name>
    <dbReference type="NCBI Taxonomy" id="3981"/>
    <lineage>
        <taxon>Eukaryota</taxon>
        <taxon>Viridiplantae</taxon>
        <taxon>Streptophyta</taxon>
        <taxon>Embryophyta</taxon>
        <taxon>Tracheophyta</taxon>
        <taxon>Spermatophyta</taxon>
        <taxon>Magnoliopsida</taxon>
        <taxon>eudicotyledons</taxon>
        <taxon>Gunneridae</taxon>
        <taxon>Pentapetalae</taxon>
        <taxon>rosids</taxon>
        <taxon>fabids</taxon>
        <taxon>Malpighiales</taxon>
        <taxon>Euphorbiaceae</taxon>
        <taxon>Crotonoideae</taxon>
        <taxon>Micrandreae</taxon>
        <taxon>Hevea</taxon>
    </lineage>
</organism>
<dbReference type="Pfam" id="PF04146">
    <property type="entry name" value="YTH"/>
    <property type="match status" value="1"/>
</dbReference>
<evidence type="ECO:0000313" key="5">
    <source>
        <dbReference type="Proteomes" id="UP000467840"/>
    </source>
</evidence>
<dbReference type="AlphaFoldDB" id="A0A6A6N639"/>
<feature type="compositionally biased region" description="Low complexity" evidence="2">
    <location>
        <begin position="33"/>
        <end position="49"/>
    </location>
</feature>
<dbReference type="CDD" id="cd21134">
    <property type="entry name" value="YTH"/>
    <property type="match status" value="1"/>
</dbReference>
<sequence length="323" mass="34822">MNAAEPVPTGLKSESIRKLAGRDVASGKDGLPSGSTSSSCSSRDATSNTKGEGDGYNGSFTQLDDHGYFQADGMQSDNGSLVCYLPRYNPYASGTVVGVDGQSVSQQANFSSPGYLPHPFFLWIRCHALFSWDSAYVSDVSNGNTGSQNGKYGSSSTFAKSNGFNSMKSNGNIGGKSSKSTNTQAIRPLNKASTLNGNKKLDAAFREAEQRSGGTGTKCPIFLFFSVNGSGQFVGIAEMVGQVDFDKDMDFWQLDKWNGFWKRWITMWLNIISCFSRDATSNTKGEVDGNSGIKGETDQESVGDLGIYNPPTSSYNYYYQVGY</sequence>
<dbReference type="GO" id="GO:0061157">
    <property type="term" value="P:mRNA destabilization"/>
    <property type="evidence" value="ECO:0007669"/>
    <property type="project" value="TreeGrafter"/>
</dbReference>
<dbReference type="EMBL" id="JAAGAX010000003">
    <property type="protein sequence ID" value="KAF2320016.1"/>
    <property type="molecule type" value="Genomic_DNA"/>
</dbReference>
<feature type="region of interest" description="Disordered" evidence="2">
    <location>
        <begin position="170"/>
        <end position="189"/>
    </location>
</feature>